<keyword evidence="2" id="KW-1185">Reference proteome</keyword>
<reference evidence="1 2" key="1">
    <citation type="submission" date="2022-07" db="EMBL/GenBank/DDBJ databases">
        <authorList>
            <person name="Xamxidin M."/>
            <person name="Wu M."/>
        </authorList>
    </citation>
    <scope>NUCLEOTIDE SEQUENCE [LARGE SCALE GENOMIC DNA]</scope>
    <source>
        <strain evidence="1 2">NBRC 111650</strain>
    </source>
</reference>
<proteinExistence type="predicted"/>
<organism evidence="1 2">
    <name type="scientific">Limnobacter humi</name>
    <dbReference type="NCBI Taxonomy" id="1778671"/>
    <lineage>
        <taxon>Bacteria</taxon>
        <taxon>Pseudomonadati</taxon>
        <taxon>Pseudomonadota</taxon>
        <taxon>Betaproteobacteria</taxon>
        <taxon>Burkholderiales</taxon>
        <taxon>Burkholderiaceae</taxon>
        <taxon>Limnobacter</taxon>
    </lineage>
</organism>
<comment type="caution">
    <text evidence="1">The sequence shown here is derived from an EMBL/GenBank/DDBJ whole genome shotgun (WGS) entry which is preliminary data.</text>
</comment>
<gene>
    <name evidence="1" type="ORF">NQT62_12490</name>
</gene>
<dbReference type="EMBL" id="JANIGO010000004">
    <property type="protein sequence ID" value="MCQ8897253.1"/>
    <property type="molecule type" value="Genomic_DNA"/>
</dbReference>
<dbReference type="RefSeq" id="WP_256765051.1">
    <property type="nucleotide sequence ID" value="NZ_JANIGO010000004.1"/>
</dbReference>
<evidence type="ECO:0000313" key="1">
    <source>
        <dbReference type="EMBL" id="MCQ8897253.1"/>
    </source>
</evidence>
<name>A0ABT1WIC9_9BURK</name>
<evidence type="ECO:0000313" key="2">
    <source>
        <dbReference type="Proteomes" id="UP001204142"/>
    </source>
</evidence>
<dbReference type="Proteomes" id="UP001204142">
    <property type="component" value="Unassembled WGS sequence"/>
</dbReference>
<dbReference type="InterPro" id="IPR021268">
    <property type="entry name" value="DUF2845"/>
</dbReference>
<dbReference type="Pfam" id="PF11006">
    <property type="entry name" value="DUF2845"/>
    <property type="match status" value="1"/>
</dbReference>
<sequence length="103" mass="11143">MLLLWPLQSQAESLRCNAGSVSEGDSKASVLYKCGQPTLADTTCAPVYLPGSPYPVPPAYVGSVLPCQPVEEWLYNRGAGNLLATVRFKDGRVLSIRYGQQPE</sequence>
<accession>A0ABT1WIC9</accession>
<protein>
    <submittedName>
        <fullName evidence="1">DUF2845 domain-containing protein</fullName>
    </submittedName>
</protein>